<dbReference type="InterPro" id="IPR009459">
    <property type="entry name" value="MucBP_dom"/>
</dbReference>
<dbReference type="InterPro" id="IPR026906">
    <property type="entry name" value="LRR_5"/>
</dbReference>
<feature type="signal peptide" evidence="3">
    <location>
        <begin position="1"/>
        <end position="33"/>
    </location>
</feature>
<dbReference type="Pfam" id="PF03382">
    <property type="entry name" value="DUF285"/>
    <property type="match status" value="1"/>
</dbReference>
<dbReference type="EC" id="3.2.1.14" evidence="5"/>
<dbReference type="AlphaFoldDB" id="A0A2S3U4A1"/>
<dbReference type="NCBIfam" id="TIGR02167">
    <property type="entry name" value="Liste_lipo_26"/>
    <property type="match status" value="9"/>
</dbReference>
<dbReference type="Gene3D" id="3.10.20.320">
    <property type="entry name" value="Putative peptidoglycan bound protein (lpxtg motif)"/>
    <property type="match status" value="1"/>
</dbReference>
<dbReference type="SUPFAM" id="SSF52058">
    <property type="entry name" value="L domain-like"/>
    <property type="match status" value="1"/>
</dbReference>
<name>A0A2S3U4A1_LACPN</name>
<dbReference type="Pfam" id="PF13306">
    <property type="entry name" value="LRR_5"/>
    <property type="match status" value="1"/>
</dbReference>
<dbReference type="EMBL" id="NKCZ01000113">
    <property type="protein sequence ID" value="POD82977.1"/>
    <property type="molecule type" value="Genomic_DNA"/>
</dbReference>
<keyword evidence="3" id="KW-0732">Signal</keyword>
<sequence>MRRICKVLMVIISIILGSSAPLNMAIPPLLALAAPDTSSSSTMSSSAISKVTDTNVMAVSADVTSTTDTSDTSSSDSTSATSTTTGNDTTETADTAVESGTVGTVAWTIDDAGVLTLSGGSFADLTGKRSPWYDYASLITNIKITDEITVTTASNYGFLFASLANVAIVTGLNKLSMSGVTSTESMFYRDSKLTSVDFGQTDFSTVTTMESMFEGCSVLTKVNTTNWDVSHVKSFKRTFYMCGKLTMLDVSNWDVTQVTNLDSTFFGCSSLPELDVSRWNTVNVTTLSDTFYNCSSVKIINVSGWDTARVTDMSATFMDCSLVTELNVSGWDTAKVTSMFRMFYDCKNIIQLDVSGWITSQVTSLGSIFQNCSKVVTLDVGTWDTSKVMDMSFLFGGCSSLTTLNLEKWDTGSVTTLYSTFYNCSGLTSLLVDTWDTSKVTNCFWTFGGCSSLTTLNLRSWDLQSATASYGNFFNGSKKLQHLTLGPDFTFHNDKTMYLEEPSKKLPYNGTWQRNNNDPTYTSAELMTNYDGATMAGTYNWVKTSGTVLVKYVDGDGVEIADEETSSGTSGDAYQTTAKTIDGYTLHATPTNATGTYDASTITVTYVYDGNLFFNSSPTMLDFGSHTISGTTETYAPTLDKTLAVQNNGQISSTWNLTAELDSSGFVGANTGKMLLATLYYQTDDGKMTLSPGVAVQVYSQTTTDHKSVDISEHWSSNLGLLLEVPNGAAMADTYQGTISWRLNNTVANN</sequence>
<evidence type="ECO:0000256" key="1">
    <source>
        <dbReference type="ARBA" id="ARBA00022737"/>
    </source>
</evidence>
<proteinExistence type="predicted"/>
<dbReference type="Pfam" id="PF06458">
    <property type="entry name" value="MucBP"/>
    <property type="match status" value="1"/>
</dbReference>
<gene>
    <name evidence="5" type="ORF">S101258_02198</name>
</gene>
<feature type="region of interest" description="Disordered" evidence="2">
    <location>
        <begin position="63"/>
        <end position="95"/>
    </location>
</feature>
<dbReference type="Gene3D" id="3.80.10.10">
    <property type="entry name" value="Ribonuclease Inhibitor"/>
    <property type="match status" value="2"/>
</dbReference>
<organism evidence="5 6">
    <name type="scientific">Lactiplantibacillus plantarum subsp. plantarum</name>
    <dbReference type="NCBI Taxonomy" id="337330"/>
    <lineage>
        <taxon>Bacteria</taxon>
        <taxon>Bacillati</taxon>
        <taxon>Bacillota</taxon>
        <taxon>Bacilli</taxon>
        <taxon>Lactobacillales</taxon>
        <taxon>Lactobacillaceae</taxon>
        <taxon>Lactiplantibacillus</taxon>
    </lineage>
</organism>
<evidence type="ECO:0000256" key="3">
    <source>
        <dbReference type="SAM" id="SignalP"/>
    </source>
</evidence>
<dbReference type="InterPro" id="IPR032675">
    <property type="entry name" value="LRR_dom_sf"/>
</dbReference>
<keyword evidence="1" id="KW-0677">Repeat</keyword>
<reference evidence="5 6" key="1">
    <citation type="submission" date="2017-06" db="EMBL/GenBank/DDBJ databases">
        <title>Genome sequence of Lactobacillus plantarum subsp. plantarum strain SRCM101258.</title>
        <authorList>
            <person name="Cho S.H."/>
        </authorList>
    </citation>
    <scope>NUCLEOTIDE SEQUENCE [LARGE SCALE GENOMIC DNA]</scope>
    <source>
        <strain evidence="5 6">SRCM101258</strain>
    </source>
</reference>
<dbReference type="InterPro" id="IPR011889">
    <property type="entry name" value="Liste_lipo_26"/>
</dbReference>
<evidence type="ECO:0000313" key="5">
    <source>
        <dbReference type="EMBL" id="POD82977.1"/>
    </source>
</evidence>
<comment type="caution">
    <text evidence="5">The sequence shown here is derived from an EMBL/GenBank/DDBJ whole genome shotgun (WGS) entry which is preliminary data.</text>
</comment>
<evidence type="ECO:0000259" key="4">
    <source>
        <dbReference type="Pfam" id="PF06458"/>
    </source>
</evidence>
<feature type="chain" id="PRO_5038881200" evidence="3">
    <location>
        <begin position="34"/>
        <end position="750"/>
    </location>
</feature>
<evidence type="ECO:0000313" key="6">
    <source>
        <dbReference type="Proteomes" id="UP000236990"/>
    </source>
</evidence>
<evidence type="ECO:0000256" key="2">
    <source>
        <dbReference type="SAM" id="MobiDB-lite"/>
    </source>
</evidence>
<protein>
    <submittedName>
        <fullName evidence="5">Chitinase</fullName>
        <ecNumber evidence="5">3.2.1.14</ecNumber>
    </submittedName>
</protein>
<dbReference type="Proteomes" id="UP000236990">
    <property type="component" value="Unassembled WGS sequence"/>
</dbReference>
<dbReference type="InterPro" id="IPR005046">
    <property type="entry name" value="DUF285"/>
</dbReference>
<accession>A0A2S3U4A1</accession>
<feature type="domain" description="MucBP" evidence="4">
    <location>
        <begin position="547"/>
        <end position="608"/>
    </location>
</feature>
<keyword evidence="5" id="KW-0378">Hydrolase</keyword>
<dbReference type="GO" id="GO:0008843">
    <property type="term" value="F:endochitinase activity"/>
    <property type="evidence" value="ECO:0007669"/>
    <property type="project" value="UniProtKB-EC"/>
</dbReference>
<keyword evidence="5" id="KW-0326">Glycosidase</keyword>